<organism evidence="1 2">
    <name type="scientific">Lactococcus cremoris subsp. tructae</name>
    <dbReference type="NCBI Taxonomy" id="542833"/>
    <lineage>
        <taxon>Bacteria</taxon>
        <taxon>Bacillati</taxon>
        <taxon>Bacillota</taxon>
        <taxon>Bacilli</taxon>
        <taxon>Lactobacillales</taxon>
        <taxon>Streptococcaceae</taxon>
        <taxon>Lactococcus</taxon>
    </lineage>
</organism>
<proteinExistence type="predicted"/>
<dbReference type="RefSeq" id="WP_096816717.1">
    <property type="nucleotide sequence ID" value="NZ_JXKC01000028.1"/>
</dbReference>
<dbReference type="Proteomes" id="UP000218711">
    <property type="component" value="Unassembled WGS sequence"/>
</dbReference>
<sequence length="150" mass="17319">MIKAIDVLRVMAEHKESEFEFRIYSPNTEQGYSDTELSKLPAYVEAHSTLAKLRGDEKMTIQVTEFFESDFQTIASFKMDGQLICERKAYGQPMEIVNEALFEQGAYSEMLEQQFMGLRTGRTIFVPEMNENFANGLMKEFIASRKNETK</sequence>
<reference evidence="1 2" key="1">
    <citation type="submission" date="2014-12" db="EMBL/GenBank/DDBJ databases">
        <title>Draft genome sequences of 10 type strains of Lactococcus.</title>
        <authorList>
            <person name="Sun Z."/>
            <person name="Zhong Z."/>
            <person name="Liu W."/>
            <person name="Zhang W."/>
            <person name="Zhang H."/>
        </authorList>
    </citation>
    <scope>NUCLEOTIDE SEQUENCE [LARGE SCALE GENOMIC DNA]</scope>
    <source>
        <strain evidence="1 2">DSM 21502</strain>
    </source>
</reference>
<name>A0A2A5SNJ1_LACLC</name>
<comment type="caution">
    <text evidence="1">The sequence shown here is derived from an EMBL/GenBank/DDBJ whole genome shotgun (WGS) entry which is preliminary data.</text>
</comment>
<gene>
    <name evidence="1" type="ORF">RU92_GL001702</name>
</gene>
<dbReference type="AlphaFoldDB" id="A0A2A5SNJ1"/>
<dbReference type="EMBL" id="JXKC01000028">
    <property type="protein sequence ID" value="PCS15146.1"/>
    <property type="molecule type" value="Genomic_DNA"/>
</dbReference>
<evidence type="ECO:0000313" key="2">
    <source>
        <dbReference type="Proteomes" id="UP000218711"/>
    </source>
</evidence>
<accession>A0A2A5SNJ1</accession>
<evidence type="ECO:0000313" key="1">
    <source>
        <dbReference type="EMBL" id="PCS15146.1"/>
    </source>
</evidence>
<protein>
    <submittedName>
        <fullName evidence="1">Uncharacterized protein</fullName>
    </submittedName>
</protein>